<dbReference type="InterPro" id="IPR036583">
    <property type="entry name" value="23S_rRNA_IVS_sf"/>
</dbReference>
<dbReference type="CDD" id="cd16377">
    <property type="entry name" value="23S_rRNA_IVP_like"/>
    <property type="match status" value="1"/>
</dbReference>
<proteinExistence type="predicted"/>
<dbReference type="AlphaFoldDB" id="A0A327RMA3"/>
<evidence type="ECO:0000313" key="2">
    <source>
        <dbReference type="Proteomes" id="UP000248703"/>
    </source>
</evidence>
<accession>A0A327RMA3</accession>
<dbReference type="Gene3D" id="1.20.1440.60">
    <property type="entry name" value="23S rRNA-intervening sequence"/>
    <property type="match status" value="1"/>
</dbReference>
<keyword evidence="2" id="KW-1185">Reference proteome</keyword>
<dbReference type="OrthoDB" id="5515766at2"/>
<dbReference type="PANTHER" id="PTHR38471">
    <property type="entry name" value="FOUR HELIX BUNDLE PROTEIN"/>
    <property type="match status" value="1"/>
</dbReference>
<sequence length="125" mass="14567">MAKFNSFEEIISWQKSREFNKDIYIVTNKNDSFSKDFGLRDQIRKSSISISSNIAEGFERETTKEFIRFLYIAKASAGEFRSQTYLAFDLEYITEKEFKNLTTKVNEVSKLISGLIKYLSSTLKL</sequence>
<dbReference type="RefSeq" id="WP_111658685.1">
    <property type="nucleotide sequence ID" value="NZ_QLLO01000001.1"/>
</dbReference>
<comment type="caution">
    <text evidence="1">The sequence shown here is derived from an EMBL/GenBank/DDBJ whole genome shotgun (WGS) entry which is preliminary data.</text>
</comment>
<gene>
    <name evidence="1" type="ORF">LY08_00322</name>
</gene>
<dbReference type="EMBL" id="QLLO01000001">
    <property type="protein sequence ID" value="RAJ18049.1"/>
    <property type="molecule type" value="Genomic_DNA"/>
</dbReference>
<protein>
    <submittedName>
        <fullName evidence="1">Four helix bundle protein</fullName>
    </submittedName>
</protein>
<reference evidence="1 2" key="1">
    <citation type="submission" date="2018-06" db="EMBL/GenBank/DDBJ databases">
        <title>Genomic Encyclopedia of Archaeal and Bacterial Type Strains, Phase II (KMG-II): from individual species to whole genera.</title>
        <authorList>
            <person name="Goeker M."/>
        </authorList>
    </citation>
    <scope>NUCLEOTIDE SEQUENCE [LARGE SCALE GENOMIC DNA]</scope>
    <source>
        <strain evidence="1 2">DSM 24464</strain>
    </source>
</reference>
<evidence type="ECO:0000313" key="1">
    <source>
        <dbReference type="EMBL" id="RAJ18049.1"/>
    </source>
</evidence>
<dbReference type="PANTHER" id="PTHR38471:SF2">
    <property type="entry name" value="FOUR HELIX BUNDLE PROTEIN"/>
    <property type="match status" value="1"/>
</dbReference>
<organism evidence="1 2">
    <name type="scientific">Olleya aquimaris</name>
    <dbReference type="NCBI Taxonomy" id="639310"/>
    <lineage>
        <taxon>Bacteria</taxon>
        <taxon>Pseudomonadati</taxon>
        <taxon>Bacteroidota</taxon>
        <taxon>Flavobacteriia</taxon>
        <taxon>Flavobacteriales</taxon>
        <taxon>Flavobacteriaceae</taxon>
    </lineage>
</organism>
<dbReference type="InterPro" id="IPR012657">
    <property type="entry name" value="23S_rRNA-intervening_sequence"/>
</dbReference>
<dbReference type="Proteomes" id="UP000248703">
    <property type="component" value="Unassembled WGS sequence"/>
</dbReference>
<name>A0A327RMA3_9FLAO</name>
<dbReference type="Pfam" id="PF05635">
    <property type="entry name" value="23S_rRNA_IVP"/>
    <property type="match status" value="1"/>
</dbReference>
<dbReference type="NCBIfam" id="TIGR02436">
    <property type="entry name" value="four helix bundle protein"/>
    <property type="match status" value="1"/>
</dbReference>
<dbReference type="SUPFAM" id="SSF158446">
    <property type="entry name" value="IVS-encoded protein-like"/>
    <property type="match status" value="1"/>
</dbReference>